<name>A0A1I1I7R1_9BACT</name>
<organism evidence="5 6">
    <name type="scientific">Flexibacter flexilis DSM 6793</name>
    <dbReference type="NCBI Taxonomy" id="927664"/>
    <lineage>
        <taxon>Bacteria</taxon>
        <taxon>Pseudomonadati</taxon>
        <taxon>Bacteroidota</taxon>
        <taxon>Cytophagia</taxon>
        <taxon>Cytophagales</taxon>
        <taxon>Flexibacteraceae</taxon>
        <taxon>Flexibacter</taxon>
    </lineage>
</organism>
<comment type="similarity">
    <text evidence="1 4">Belongs to the DegT/DnrJ/EryC1 family.</text>
</comment>
<dbReference type="GO" id="GO:0000271">
    <property type="term" value="P:polysaccharide biosynthetic process"/>
    <property type="evidence" value="ECO:0007669"/>
    <property type="project" value="TreeGrafter"/>
</dbReference>
<dbReference type="GO" id="GO:0030170">
    <property type="term" value="F:pyridoxal phosphate binding"/>
    <property type="evidence" value="ECO:0007669"/>
    <property type="project" value="TreeGrafter"/>
</dbReference>
<dbReference type="InterPro" id="IPR015421">
    <property type="entry name" value="PyrdxlP-dep_Trfase_major"/>
</dbReference>
<evidence type="ECO:0000313" key="6">
    <source>
        <dbReference type="Proteomes" id="UP000199514"/>
    </source>
</evidence>
<dbReference type="STRING" id="927664.SAMN05421780_104243"/>
<dbReference type="OrthoDB" id="9810913at2"/>
<dbReference type="InterPro" id="IPR015422">
    <property type="entry name" value="PyrdxlP-dep_Trfase_small"/>
</dbReference>
<accession>A0A1I1I7R1</accession>
<keyword evidence="6" id="KW-1185">Reference proteome</keyword>
<gene>
    <name evidence="5" type="ORF">SAMN05421780_104243</name>
</gene>
<dbReference type="RefSeq" id="WP_091511100.1">
    <property type="nucleotide sequence ID" value="NZ_FOLE01000004.1"/>
</dbReference>
<keyword evidence="3 4" id="KW-0663">Pyridoxal phosphate</keyword>
<dbReference type="PANTHER" id="PTHR30244">
    <property type="entry name" value="TRANSAMINASE"/>
    <property type="match status" value="1"/>
</dbReference>
<proteinExistence type="inferred from homology"/>
<evidence type="ECO:0000256" key="2">
    <source>
        <dbReference type="PIRSR" id="PIRSR000390-1"/>
    </source>
</evidence>
<dbReference type="CDD" id="cd00616">
    <property type="entry name" value="AHBA_syn"/>
    <property type="match status" value="1"/>
</dbReference>
<dbReference type="InterPro" id="IPR000653">
    <property type="entry name" value="DegT/StrS_aminotransferase"/>
</dbReference>
<dbReference type="PIRSF" id="PIRSF000390">
    <property type="entry name" value="PLP_StrS"/>
    <property type="match status" value="1"/>
</dbReference>
<protein>
    <submittedName>
        <fullName evidence="5">dTDP-4-amino-4,6-dideoxygalactose transaminase</fullName>
    </submittedName>
</protein>
<dbReference type="SUPFAM" id="SSF53383">
    <property type="entry name" value="PLP-dependent transferases"/>
    <property type="match status" value="1"/>
</dbReference>
<dbReference type="Pfam" id="PF01041">
    <property type="entry name" value="DegT_DnrJ_EryC1"/>
    <property type="match status" value="1"/>
</dbReference>
<dbReference type="GO" id="GO:0008483">
    <property type="term" value="F:transaminase activity"/>
    <property type="evidence" value="ECO:0007669"/>
    <property type="project" value="TreeGrafter"/>
</dbReference>
<dbReference type="InterPro" id="IPR015424">
    <property type="entry name" value="PyrdxlP-dep_Trfase"/>
</dbReference>
<dbReference type="Proteomes" id="UP000199514">
    <property type="component" value="Unassembled WGS sequence"/>
</dbReference>
<dbReference type="PANTHER" id="PTHR30244:SF34">
    <property type="entry name" value="DTDP-4-AMINO-4,6-DIDEOXYGALACTOSE TRANSAMINASE"/>
    <property type="match status" value="1"/>
</dbReference>
<sequence>MSKAKNPTRIWLSQPHFESSDIEYISSLFERSGMATAYQNVGIFEEKLAAKLGQNVVALSSCTGAIHLAIKALEIKENDTVICSTFTFAASANPILYEKAKPVFVDSETLTWNMSPEYLEQAIESEIKNGQKPKAVIVVHAYGVPAQIDRICEICKHYQVPVIEDAAEALGASYKGKMLGTWGEIGVYSFNNNKVISTGGGGALTTSQPEIIEKIRYWASQSREMGLPYYQHEAVGYNYRMGVMAAALGIAQLEVLEKRVKQRRKIFNFYQENLDEKMLYWQPELTENSYASRWLSSALIKGEKVNNFVLYDFLTLNGIESRFLWKPLHLQPIFKQCAFYGNNIAEQLFNKGISLPSGNDLQLSDLKYVSQKISNLLL</sequence>
<dbReference type="Gene3D" id="3.40.640.10">
    <property type="entry name" value="Type I PLP-dependent aspartate aminotransferase-like (Major domain)"/>
    <property type="match status" value="1"/>
</dbReference>
<reference evidence="5 6" key="1">
    <citation type="submission" date="2016-10" db="EMBL/GenBank/DDBJ databases">
        <authorList>
            <person name="de Groot N.N."/>
        </authorList>
    </citation>
    <scope>NUCLEOTIDE SEQUENCE [LARGE SCALE GENOMIC DNA]</scope>
    <source>
        <strain evidence="5 6">DSM 6793</strain>
    </source>
</reference>
<evidence type="ECO:0000313" key="5">
    <source>
        <dbReference type="EMBL" id="SFC32055.1"/>
    </source>
</evidence>
<dbReference type="EMBL" id="FOLE01000004">
    <property type="protein sequence ID" value="SFC32055.1"/>
    <property type="molecule type" value="Genomic_DNA"/>
</dbReference>
<dbReference type="Gene3D" id="3.90.1150.10">
    <property type="entry name" value="Aspartate Aminotransferase, domain 1"/>
    <property type="match status" value="1"/>
</dbReference>
<evidence type="ECO:0000256" key="1">
    <source>
        <dbReference type="ARBA" id="ARBA00037999"/>
    </source>
</evidence>
<evidence type="ECO:0000256" key="4">
    <source>
        <dbReference type="RuleBase" id="RU004508"/>
    </source>
</evidence>
<feature type="modified residue" description="N6-(pyridoxal phosphate)lysine" evidence="3">
    <location>
        <position position="194"/>
    </location>
</feature>
<evidence type="ECO:0000256" key="3">
    <source>
        <dbReference type="PIRSR" id="PIRSR000390-2"/>
    </source>
</evidence>
<dbReference type="AlphaFoldDB" id="A0A1I1I7R1"/>
<feature type="active site" description="Proton acceptor" evidence="2">
    <location>
        <position position="194"/>
    </location>
</feature>